<organism evidence="1 2">
    <name type="scientific">Haemaphysalis longicornis</name>
    <name type="common">Bush tick</name>
    <dbReference type="NCBI Taxonomy" id="44386"/>
    <lineage>
        <taxon>Eukaryota</taxon>
        <taxon>Metazoa</taxon>
        <taxon>Ecdysozoa</taxon>
        <taxon>Arthropoda</taxon>
        <taxon>Chelicerata</taxon>
        <taxon>Arachnida</taxon>
        <taxon>Acari</taxon>
        <taxon>Parasitiformes</taxon>
        <taxon>Ixodida</taxon>
        <taxon>Ixodoidea</taxon>
        <taxon>Ixodidae</taxon>
        <taxon>Haemaphysalinae</taxon>
        <taxon>Haemaphysalis</taxon>
    </lineage>
</organism>
<dbReference type="AlphaFoldDB" id="A0A9J6GA93"/>
<protein>
    <submittedName>
        <fullName evidence="1">Uncharacterized protein</fullName>
    </submittedName>
</protein>
<accession>A0A9J6GA93</accession>
<dbReference type="EMBL" id="JABSTR010000007">
    <property type="protein sequence ID" value="KAH9375302.1"/>
    <property type="molecule type" value="Genomic_DNA"/>
</dbReference>
<evidence type="ECO:0000313" key="1">
    <source>
        <dbReference type="EMBL" id="KAH9375302.1"/>
    </source>
</evidence>
<gene>
    <name evidence="1" type="ORF">HPB48_009170</name>
</gene>
<dbReference type="Proteomes" id="UP000821853">
    <property type="component" value="Chromosome 5"/>
</dbReference>
<keyword evidence="2" id="KW-1185">Reference proteome</keyword>
<proteinExistence type="predicted"/>
<sequence length="100" mass="10749">MDELHQDPVWLTEGSDLISNSDMSASQKLERISQVGLTKGGGSGGDGDGAKHVIDGSIEQLGRLTAQDQSPKVVTENVKLTKILLLLFVMLPFSAKWSII</sequence>
<name>A0A9J6GA93_HAELO</name>
<comment type="caution">
    <text evidence="1">The sequence shown here is derived from an EMBL/GenBank/DDBJ whole genome shotgun (WGS) entry which is preliminary data.</text>
</comment>
<reference evidence="1 2" key="1">
    <citation type="journal article" date="2020" name="Cell">
        <title>Large-Scale Comparative Analyses of Tick Genomes Elucidate Their Genetic Diversity and Vector Capacities.</title>
        <authorList>
            <consortium name="Tick Genome and Microbiome Consortium (TIGMIC)"/>
            <person name="Jia N."/>
            <person name="Wang J."/>
            <person name="Shi W."/>
            <person name="Du L."/>
            <person name="Sun Y."/>
            <person name="Zhan W."/>
            <person name="Jiang J.F."/>
            <person name="Wang Q."/>
            <person name="Zhang B."/>
            <person name="Ji P."/>
            <person name="Bell-Sakyi L."/>
            <person name="Cui X.M."/>
            <person name="Yuan T.T."/>
            <person name="Jiang B.G."/>
            <person name="Yang W.F."/>
            <person name="Lam T.T."/>
            <person name="Chang Q.C."/>
            <person name="Ding S.J."/>
            <person name="Wang X.J."/>
            <person name="Zhu J.G."/>
            <person name="Ruan X.D."/>
            <person name="Zhao L."/>
            <person name="Wei J.T."/>
            <person name="Ye R.Z."/>
            <person name="Que T.C."/>
            <person name="Du C.H."/>
            <person name="Zhou Y.H."/>
            <person name="Cheng J.X."/>
            <person name="Dai P.F."/>
            <person name="Guo W.B."/>
            <person name="Han X.H."/>
            <person name="Huang E.J."/>
            <person name="Li L.F."/>
            <person name="Wei W."/>
            <person name="Gao Y.C."/>
            <person name="Liu J.Z."/>
            <person name="Shao H.Z."/>
            <person name="Wang X."/>
            <person name="Wang C.C."/>
            <person name="Yang T.C."/>
            <person name="Huo Q.B."/>
            <person name="Li W."/>
            <person name="Chen H.Y."/>
            <person name="Chen S.E."/>
            <person name="Zhou L.G."/>
            <person name="Ni X.B."/>
            <person name="Tian J.H."/>
            <person name="Sheng Y."/>
            <person name="Liu T."/>
            <person name="Pan Y.S."/>
            <person name="Xia L.Y."/>
            <person name="Li J."/>
            <person name="Zhao F."/>
            <person name="Cao W.C."/>
        </authorList>
    </citation>
    <scope>NUCLEOTIDE SEQUENCE [LARGE SCALE GENOMIC DNA]</scope>
    <source>
        <strain evidence="1">HaeL-2018</strain>
    </source>
</reference>
<dbReference type="VEuPathDB" id="VectorBase:HLOH_053734"/>
<evidence type="ECO:0000313" key="2">
    <source>
        <dbReference type="Proteomes" id="UP000821853"/>
    </source>
</evidence>